<keyword evidence="1" id="KW-1133">Transmembrane helix</keyword>
<keyword evidence="1" id="KW-0472">Membrane</keyword>
<dbReference type="Proteomes" id="UP000182658">
    <property type="component" value="Unassembled WGS sequence"/>
</dbReference>
<accession>A0A1J7J9E4</accession>
<evidence type="ECO:0000313" key="3">
    <source>
        <dbReference type="Proteomes" id="UP000182658"/>
    </source>
</evidence>
<dbReference type="AlphaFoldDB" id="A0A1J7J9E4"/>
<sequence length="192" mass="21710">MSKSEVFTGRCEHGPPRTRLLTIFVAGTYLLCTFVRVFLLCPWSERFLSVRQTSFEHFLILTLVNLNLFSQLVFRQHCPLPVPAFAFDHPLKSSFDLGYLEQHHSTLQLERAGILHGHNSCVLIARQPSTASRACPLGCYRSSSVQSWSCIQAWGVLLSHINTSPDTLQGRTAQVYCFLLSTWPSVHRCAFP</sequence>
<gene>
    <name evidence="2" type="ORF">CONLIGDRAFT_635573</name>
</gene>
<protein>
    <submittedName>
        <fullName evidence="2">Uncharacterized protein</fullName>
    </submittedName>
</protein>
<name>A0A1J7J9E4_9PEZI</name>
<reference evidence="2 3" key="1">
    <citation type="submission" date="2016-10" db="EMBL/GenBank/DDBJ databases">
        <title>Draft genome sequence of Coniochaeta ligniaria NRRL30616, a lignocellulolytic fungus for bioabatement of inhibitors in plant biomass hydrolysates.</title>
        <authorList>
            <consortium name="DOE Joint Genome Institute"/>
            <person name="Jimenez D.J."/>
            <person name="Hector R.E."/>
            <person name="Riley R."/>
            <person name="Sun H."/>
            <person name="Grigoriev I.V."/>
            <person name="Van Elsas J.D."/>
            <person name="Nichols N.N."/>
        </authorList>
    </citation>
    <scope>NUCLEOTIDE SEQUENCE [LARGE SCALE GENOMIC DNA]</scope>
    <source>
        <strain evidence="2 3">NRRL 30616</strain>
    </source>
</reference>
<dbReference type="InParanoid" id="A0A1J7J9E4"/>
<organism evidence="2 3">
    <name type="scientific">Coniochaeta ligniaria NRRL 30616</name>
    <dbReference type="NCBI Taxonomy" id="1408157"/>
    <lineage>
        <taxon>Eukaryota</taxon>
        <taxon>Fungi</taxon>
        <taxon>Dikarya</taxon>
        <taxon>Ascomycota</taxon>
        <taxon>Pezizomycotina</taxon>
        <taxon>Sordariomycetes</taxon>
        <taxon>Sordariomycetidae</taxon>
        <taxon>Coniochaetales</taxon>
        <taxon>Coniochaetaceae</taxon>
        <taxon>Coniochaeta</taxon>
    </lineage>
</organism>
<dbReference type="EMBL" id="KV875101">
    <property type="protein sequence ID" value="OIW25804.1"/>
    <property type="molecule type" value="Genomic_DNA"/>
</dbReference>
<proteinExistence type="predicted"/>
<evidence type="ECO:0000256" key="1">
    <source>
        <dbReference type="SAM" id="Phobius"/>
    </source>
</evidence>
<keyword evidence="1" id="KW-0812">Transmembrane</keyword>
<evidence type="ECO:0000313" key="2">
    <source>
        <dbReference type="EMBL" id="OIW25804.1"/>
    </source>
</evidence>
<keyword evidence="3" id="KW-1185">Reference proteome</keyword>
<feature type="transmembrane region" description="Helical" evidence="1">
    <location>
        <begin position="20"/>
        <end position="43"/>
    </location>
</feature>